<feature type="transmembrane region" description="Helical" evidence="1">
    <location>
        <begin position="138"/>
        <end position="156"/>
    </location>
</feature>
<keyword evidence="1" id="KW-1133">Transmembrane helix</keyword>
<dbReference type="STRING" id="1183438.GKIL_0341"/>
<dbReference type="AlphaFoldDB" id="U5QCM0"/>
<protein>
    <submittedName>
        <fullName evidence="2">Polyferredoxin</fullName>
    </submittedName>
</protein>
<evidence type="ECO:0000313" key="2">
    <source>
        <dbReference type="EMBL" id="AGY56588.1"/>
    </source>
</evidence>
<feature type="transmembrane region" description="Helical" evidence="1">
    <location>
        <begin position="230"/>
        <end position="247"/>
    </location>
</feature>
<keyword evidence="1" id="KW-0472">Membrane</keyword>
<keyword evidence="3" id="KW-1185">Reference proteome</keyword>
<dbReference type="RefSeq" id="WP_023171604.1">
    <property type="nucleotide sequence ID" value="NC_022600.1"/>
</dbReference>
<feature type="transmembrane region" description="Helical" evidence="1">
    <location>
        <begin position="283"/>
        <end position="304"/>
    </location>
</feature>
<dbReference type="OrthoDB" id="8360592at2"/>
<dbReference type="KEGG" id="glj:GKIL_0341"/>
<feature type="transmembrane region" description="Helical" evidence="1">
    <location>
        <begin position="12"/>
        <end position="32"/>
    </location>
</feature>
<evidence type="ECO:0000256" key="1">
    <source>
        <dbReference type="SAM" id="Phobius"/>
    </source>
</evidence>
<keyword evidence="1" id="KW-0812">Transmembrane</keyword>
<feature type="transmembrane region" description="Helical" evidence="1">
    <location>
        <begin position="115"/>
        <end position="132"/>
    </location>
</feature>
<accession>U5QCM0</accession>
<name>U5QCM0_GLOK1</name>
<feature type="transmembrane region" description="Helical" evidence="1">
    <location>
        <begin position="324"/>
        <end position="344"/>
    </location>
</feature>
<dbReference type="EMBL" id="CP003587">
    <property type="protein sequence ID" value="AGY56588.1"/>
    <property type="molecule type" value="Genomic_DNA"/>
</dbReference>
<evidence type="ECO:0000313" key="3">
    <source>
        <dbReference type="Proteomes" id="UP000017396"/>
    </source>
</evidence>
<dbReference type="HOGENOM" id="CLU_013718_1_0_3"/>
<feature type="transmembrane region" description="Helical" evidence="1">
    <location>
        <begin position="60"/>
        <end position="81"/>
    </location>
</feature>
<sequence length="391" mass="43973">MNWILDRFRPHLRIAQLWVFVLALCGLMLLSLEPLAGPYGRYFSLVHPELTNRWMPLAPLATWMGVFSIVLFIFVGGYYPWRKLCPLAWFSGLPGRLGLKSTRSLRESWLERHRLDLQLALLAAGLLVRIVFVNANTYLLATAIVGFFVAAFAVNARYGGRTWCHYFCPLAPVETVFAAPQAEPAVRRPPAKNPDNSMCNRCSGCVLPCTDIDATRGLAKTSQQPAAIRFYYSYPGLVAGFYAWYYLHRGNWEYYFSAAWTREPDVLARLGGPGLFFLPQLPLFAAAALVLVAFMLASYALFAAIERVASTGQSERATALRPRLIAVANCLSINTFFVFAGVPVTRHLPWLHYGIWLVVLVLTSRRLYHSLKSPRPGNTYTSRLRTRLISA</sequence>
<dbReference type="eggNOG" id="COG0348">
    <property type="taxonomic scope" value="Bacteria"/>
</dbReference>
<proteinExistence type="predicted"/>
<feature type="transmembrane region" description="Helical" evidence="1">
    <location>
        <begin position="350"/>
        <end position="368"/>
    </location>
</feature>
<dbReference type="Proteomes" id="UP000017396">
    <property type="component" value="Chromosome"/>
</dbReference>
<gene>
    <name evidence="2" type="ORF">GKIL_0341</name>
</gene>
<reference evidence="2 3" key="1">
    <citation type="journal article" date="2013" name="PLoS ONE">
        <title>Cultivation and Complete Genome Sequencing of Gloeobacter kilaueensis sp. nov., from a Lava Cave in Kilauea Caldera, Hawai'i.</title>
        <authorList>
            <person name="Saw J.H."/>
            <person name="Schatz M."/>
            <person name="Brown M.V."/>
            <person name="Kunkel D.D."/>
            <person name="Foster J.S."/>
            <person name="Shick H."/>
            <person name="Christensen S."/>
            <person name="Hou S."/>
            <person name="Wan X."/>
            <person name="Donachie S.P."/>
        </authorList>
    </citation>
    <scope>NUCLEOTIDE SEQUENCE [LARGE SCALE GENOMIC DNA]</scope>
    <source>
        <strain evidence="3">JS</strain>
    </source>
</reference>
<organism evidence="2 3">
    <name type="scientific">Gloeobacter kilaueensis (strain ATCC BAA-2537 / CCAP 1431/1 / ULC 316 / JS1)</name>
    <dbReference type="NCBI Taxonomy" id="1183438"/>
    <lineage>
        <taxon>Bacteria</taxon>
        <taxon>Bacillati</taxon>
        <taxon>Cyanobacteriota</taxon>
        <taxon>Cyanophyceae</taxon>
        <taxon>Gloeobacterales</taxon>
        <taxon>Gloeobacteraceae</taxon>
        <taxon>Gloeobacter</taxon>
    </lineage>
</organism>